<dbReference type="Proteomes" id="UP000095287">
    <property type="component" value="Unplaced"/>
</dbReference>
<evidence type="ECO:0000313" key="2">
    <source>
        <dbReference type="Proteomes" id="UP000095287"/>
    </source>
</evidence>
<reference evidence="3" key="1">
    <citation type="submission" date="2016-11" db="UniProtKB">
        <authorList>
            <consortium name="WormBaseParasite"/>
        </authorList>
    </citation>
    <scope>IDENTIFICATION</scope>
</reference>
<dbReference type="WBParaSite" id="L893_g6822.t1">
    <property type="protein sequence ID" value="L893_g6822.t1"/>
    <property type="gene ID" value="L893_g6822"/>
</dbReference>
<sequence>MSNIEDEDSSKLMAAMKLKPAEGVEEGGNGSKPFEDGTQVGGGGDGSEPTADAKPEVEEPTGPQTMSFGGYTYVMDPTNGYWVMPYMVETLFPELVQEIHAKEGNFDPEVWKNDASKKPKCVSWNYEKACYEKPC</sequence>
<feature type="region of interest" description="Disordered" evidence="1">
    <location>
        <begin position="1"/>
        <end position="69"/>
    </location>
</feature>
<proteinExistence type="predicted"/>
<protein>
    <submittedName>
        <fullName evidence="3">Uncharacterized protein</fullName>
    </submittedName>
</protein>
<dbReference type="AlphaFoldDB" id="A0A1I8AKV7"/>
<keyword evidence="2" id="KW-1185">Reference proteome</keyword>
<accession>A0A1I8AKV7</accession>
<name>A0A1I8AKV7_9BILA</name>
<evidence type="ECO:0000313" key="3">
    <source>
        <dbReference type="WBParaSite" id="L893_g6822.t1"/>
    </source>
</evidence>
<organism evidence="2 3">
    <name type="scientific">Steinernema glaseri</name>
    <dbReference type="NCBI Taxonomy" id="37863"/>
    <lineage>
        <taxon>Eukaryota</taxon>
        <taxon>Metazoa</taxon>
        <taxon>Ecdysozoa</taxon>
        <taxon>Nematoda</taxon>
        <taxon>Chromadorea</taxon>
        <taxon>Rhabditida</taxon>
        <taxon>Tylenchina</taxon>
        <taxon>Panagrolaimomorpha</taxon>
        <taxon>Strongyloidoidea</taxon>
        <taxon>Steinernematidae</taxon>
        <taxon>Steinernema</taxon>
    </lineage>
</organism>
<evidence type="ECO:0000256" key="1">
    <source>
        <dbReference type="SAM" id="MobiDB-lite"/>
    </source>
</evidence>